<dbReference type="InterPro" id="IPR035979">
    <property type="entry name" value="RBD_domain_sf"/>
</dbReference>
<sequence>MVEFSAERSWALSRYSKRPPHPILPHIIQPTISNNPTGIQLADSSCASSSTHPDNSDQEQAVDDEKWCGESLSSTLDTESSQTLSFTLYIFSSRTFSSLTVLSPSSTLAKPASVRNFNTPPVVKVKRISWVSPSPAGQSPDGLPSLANLARNWGTKASENGINVSNNAKHDEYSLVDEGDSTVSLASEQEESLLPAPFMSTHRRRALSKAELDNVLRLPHFLLKPDESIVAPSSPVQVRRPSLANHQSVMAMPPPNRQLAEQLRRKGSFTDPAQPRRREAFDAVPPQNVVSFDRDLFDIHEDENDEEHELSYDSYHHDLHDYHYQPDHRGNVRETHSDIEEESTSSGSFLHVYYSPPTYSHPPGSLILLLPWTSVSAMASFLVFHVPLGTGHVAVPNAPRACALPMEAPFLHLPTYVKISTLVPTPLETISRNLALFDGGIRVGTPPPKTRGARRASSSAVEVDKKDGRDAVVLRIDNVPWDITPPRISAWLGQPVVRVHVLLDRKGKTMSHAFVEVENETIAGKILRGEVESTGLRRGSVLGNGKRARGVTVTRSSQGELMAALFPSWLGCFDGSRPSLAGVDNDRVVIALESGLMTESDVTSLLYHSLISSKFLRCPSTPLSVFWPNSLDCKAFTSQQKAKITSFFNKEPAHPSSASGSSSGHSRASSHSGSADPTDADVEDEDSENDADGDVSLSDYSGSRASSSSELRTPSSATAANSTPSSPAPSSAPAPAPAAVQDHMLDDLAWEFGVEAQLVEALMQRLSLQNQNQPR</sequence>
<feature type="compositionally biased region" description="Acidic residues" evidence="1">
    <location>
        <begin position="678"/>
        <end position="693"/>
    </location>
</feature>
<evidence type="ECO:0008006" key="4">
    <source>
        <dbReference type="Google" id="ProtNLM"/>
    </source>
</evidence>
<accession>A0A6A4GLK0</accession>
<gene>
    <name evidence="2" type="ORF">BT96DRAFT_1006414</name>
</gene>
<dbReference type="GO" id="GO:0003676">
    <property type="term" value="F:nucleic acid binding"/>
    <property type="evidence" value="ECO:0007669"/>
    <property type="project" value="InterPro"/>
</dbReference>
<feature type="compositionally biased region" description="Polar residues" evidence="1">
    <location>
        <begin position="38"/>
        <end position="53"/>
    </location>
</feature>
<evidence type="ECO:0000313" key="3">
    <source>
        <dbReference type="Proteomes" id="UP000799118"/>
    </source>
</evidence>
<feature type="compositionally biased region" description="Low complexity" evidence="1">
    <location>
        <begin position="696"/>
        <end position="725"/>
    </location>
</feature>
<dbReference type="InterPro" id="IPR012677">
    <property type="entry name" value="Nucleotide-bd_a/b_plait_sf"/>
</dbReference>
<organism evidence="2 3">
    <name type="scientific">Gymnopus androsaceus JB14</name>
    <dbReference type="NCBI Taxonomy" id="1447944"/>
    <lineage>
        <taxon>Eukaryota</taxon>
        <taxon>Fungi</taxon>
        <taxon>Dikarya</taxon>
        <taxon>Basidiomycota</taxon>
        <taxon>Agaricomycotina</taxon>
        <taxon>Agaricomycetes</taxon>
        <taxon>Agaricomycetidae</taxon>
        <taxon>Agaricales</taxon>
        <taxon>Marasmiineae</taxon>
        <taxon>Omphalotaceae</taxon>
        <taxon>Gymnopus</taxon>
    </lineage>
</organism>
<evidence type="ECO:0000313" key="2">
    <source>
        <dbReference type="EMBL" id="KAE9386104.1"/>
    </source>
</evidence>
<feature type="region of interest" description="Disordered" evidence="1">
    <location>
        <begin position="650"/>
        <end position="740"/>
    </location>
</feature>
<feature type="region of interest" description="Disordered" evidence="1">
    <location>
        <begin position="38"/>
        <end position="63"/>
    </location>
</feature>
<evidence type="ECO:0000256" key="1">
    <source>
        <dbReference type="SAM" id="MobiDB-lite"/>
    </source>
</evidence>
<keyword evidence="3" id="KW-1185">Reference proteome</keyword>
<name>A0A6A4GLK0_9AGAR</name>
<dbReference type="Proteomes" id="UP000799118">
    <property type="component" value="Unassembled WGS sequence"/>
</dbReference>
<dbReference type="EMBL" id="ML769912">
    <property type="protein sequence ID" value="KAE9386104.1"/>
    <property type="molecule type" value="Genomic_DNA"/>
</dbReference>
<dbReference type="OrthoDB" id="336240at2759"/>
<proteinExistence type="predicted"/>
<feature type="compositionally biased region" description="Pro residues" evidence="1">
    <location>
        <begin position="726"/>
        <end position="736"/>
    </location>
</feature>
<dbReference type="SUPFAM" id="SSF54928">
    <property type="entry name" value="RNA-binding domain, RBD"/>
    <property type="match status" value="1"/>
</dbReference>
<dbReference type="Gene3D" id="3.30.70.330">
    <property type="match status" value="1"/>
</dbReference>
<protein>
    <recommendedName>
        <fullName evidence="4">RRM domain-containing protein</fullName>
    </recommendedName>
</protein>
<feature type="compositionally biased region" description="Low complexity" evidence="1">
    <location>
        <begin position="654"/>
        <end position="675"/>
    </location>
</feature>
<dbReference type="AlphaFoldDB" id="A0A6A4GLK0"/>
<reference evidence="2" key="1">
    <citation type="journal article" date="2019" name="Environ. Microbiol.">
        <title>Fungal ecological strategies reflected in gene transcription - a case study of two litter decomposers.</title>
        <authorList>
            <person name="Barbi F."/>
            <person name="Kohler A."/>
            <person name="Barry K."/>
            <person name="Baskaran P."/>
            <person name="Daum C."/>
            <person name="Fauchery L."/>
            <person name="Ihrmark K."/>
            <person name="Kuo A."/>
            <person name="LaButti K."/>
            <person name="Lipzen A."/>
            <person name="Morin E."/>
            <person name="Grigoriev I.V."/>
            <person name="Henrissat B."/>
            <person name="Lindahl B."/>
            <person name="Martin F."/>
        </authorList>
    </citation>
    <scope>NUCLEOTIDE SEQUENCE</scope>
    <source>
        <strain evidence="2">JB14</strain>
    </source>
</reference>